<evidence type="ECO:0000256" key="1">
    <source>
        <dbReference type="SAM" id="MobiDB-lite"/>
    </source>
</evidence>
<feature type="region of interest" description="Disordered" evidence="1">
    <location>
        <begin position="294"/>
        <end position="331"/>
    </location>
</feature>
<dbReference type="EMBL" id="LAZR01013465">
    <property type="protein sequence ID" value="KKM21843.1"/>
    <property type="molecule type" value="Genomic_DNA"/>
</dbReference>
<name>A0A0F9KI42_9ZZZZ</name>
<sequence>EFITNVFQGISIRTADEAIEEASRRVQQDPRSVGGDRVPDAPFKKTWQELALKRMLRFAAENGYAKLAWTTGAQQTRRYEDATRQQVDEIRVRPVPEGEGFEYSGLKAGLPVISAPVADEQALADAIGKEMAQRALGQLEGGAKEAVLKGDDLTIGGEGMKGFYDKMLPQYLNKYGKKWGARVGRTEIGQQIWDVVDTSTGRVIDSGAGTQSTAESAASIAGPQYEARSRPDQLVPSIDITPKMRESVLQGQPLFQAKQPPPPEGEEPSKPEEAPLDVDALMDEIFADYVDQTFHPKPPAEAATEAPSGPPLKKGEKERSFPQSLEAQGRLKGDNLTYVPITNDETEAESKRRLAVDGVDALQAEVLREDAGSDNAIVSNSLAVIAKRQFEHERLMQEAAEATDPKERDRLVAEADEHNDAGMKVASTISARLTDAGRIVQNAKLISRLSPEAVSVWAAHTIDKINEKRTPREKLQDPQGRVLTLQESERLTALAKEAGKWEDLKITTVNMSEIITRIADNISLHPGDLQKLKDFSMSIRNVLGEEEPVVQPTEGKKKKKKTQADRVRDFVVSKAAGIEERALARLKAKGMVLHTLPVDMLADVVSVGFARLAKGSVKYADWTESMLGTFGDQIKPHLRAVYGQSQKRLSAETARARKVIAQAKAISDLIIKIETSPDVAERPDAEELLRAVRRLKDMTGEVQKEYAAEISMTLQALEESTIMEKLRAGVFLSDLLNPKTIVTRNMLSNEIFWRFHRLRMYGASAIDWSRSSLVGVGRYLKNPKEGWQPSDRYVTWRTGGAGFQWTRGIKQAIQRNFKEEFGDSFVSDLIHSMRLGWSNINPEALGTRYDHKGGTFQRHGFIVKKIEKLLDTKVKVPTNPFMLLEKTLGATLRGGDRAAYKRAVKYRLGEMAILQAMNNKIPKKDWPEYVEKFLNNVDDAQQADAHAEGEYATFQNKNLLTEKAQQAGVSISAFIRMLFRNYTVGIREDD</sequence>
<feature type="region of interest" description="Disordered" evidence="1">
    <location>
        <begin position="254"/>
        <end position="273"/>
    </location>
</feature>
<protein>
    <recommendedName>
        <fullName evidence="3">Large polyvalent protein associated domain-containing protein</fullName>
    </recommendedName>
</protein>
<organism evidence="2">
    <name type="scientific">marine sediment metagenome</name>
    <dbReference type="NCBI Taxonomy" id="412755"/>
    <lineage>
        <taxon>unclassified sequences</taxon>
        <taxon>metagenomes</taxon>
        <taxon>ecological metagenomes</taxon>
    </lineage>
</organism>
<evidence type="ECO:0000313" key="2">
    <source>
        <dbReference type="EMBL" id="KKM21843.1"/>
    </source>
</evidence>
<comment type="caution">
    <text evidence="2">The sequence shown here is derived from an EMBL/GenBank/DDBJ whole genome shotgun (WGS) entry which is preliminary data.</text>
</comment>
<proteinExistence type="predicted"/>
<gene>
    <name evidence="2" type="ORF">LCGC14_1631340</name>
</gene>
<dbReference type="AlphaFoldDB" id="A0A0F9KI42"/>
<reference evidence="2" key="1">
    <citation type="journal article" date="2015" name="Nature">
        <title>Complex archaea that bridge the gap between prokaryotes and eukaryotes.</title>
        <authorList>
            <person name="Spang A."/>
            <person name="Saw J.H."/>
            <person name="Jorgensen S.L."/>
            <person name="Zaremba-Niedzwiedzka K."/>
            <person name="Martijn J."/>
            <person name="Lind A.E."/>
            <person name="van Eijk R."/>
            <person name="Schleper C."/>
            <person name="Guy L."/>
            <person name="Ettema T.J."/>
        </authorList>
    </citation>
    <scope>NUCLEOTIDE SEQUENCE</scope>
</reference>
<feature type="region of interest" description="Disordered" evidence="1">
    <location>
        <begin position="204"/>
        <end position="235"/>
    </location>
</feature>
<feature type="non-terminal residue" evidence="2">
    <location>
        <position position="1"/>
    </location>
</feature>
<evidence type="ECO:0008006" key="3">
    <source>
        <dbReference type="Google" id="ProtNLM"/>
    </source>
</evidence>
<accession>A0A0F9KI42</accession>